<keyword evidence="3" id="KW-0812">Transmembrane</keyword>
<proteinExistence type="inferred from homology"/>
<sequence>MKNKSYIFGIIIVVLIIGFIAGREIVHRVQGDGIVDDDRHKVGQKKAELVKLGKVPPFEFVNQDNEVISSANYSGKVYVVEFFFTTCPTICPIMNTNMLKLQEAFKSENDFGVASFTINPKGDTPEVLKEYAERYGITHPNWHLLTGDIDKIYGLSNAGFNLYAGENPNVEGGFEHSGLFALIDKYGNIRCRKDQFGNPKVYYDGVGENGNGGDIELLKEDIEQLLSE</sequence>
<dbReference type="SUPFAM" id="SSF52833">
    <property type="entry name" value="Thioredoxin-like"/>
    <property type="match status" value="1"/>
</dbReference>
<dbReference type="PANTHER" id="PTHR12151:SF25">
    <property type="entry name" value="LINALOOL DEHYDRATASE_ISOMERASE DOMAIN-CONTAINING PROTEIN"/>
    <property type="match status" value="1"/>
</dbReference>
<dbReference type="CDD" id="cd02968">
    <property type="entry name" value="SCO"/>
    <property type="match status" value="1"/>
</dbReference>
<dbReference type="Pfam" id="PF02630">
    <property type="entry name" value="SCO1-SenC"/>
    <property type="match status" value="1"/>
</dbReference>
<dbReference type="EMBL" id="CP094326">
    <property type="protein sequence ID" value="UNY99250.1"/>
    <property type="molecule type" value="Genomic_DNA"/>
</dbReference>
<name>A0ABY3YNQ6_9FLAO</name>
<dbReference type="InterPro" id="IPR013766">
    <property type="entry name" value="Thioredoxin_domain"/>
</dbReference>
<dbReference type="InterPro" id="IPR003782">
    <property type="entry name" value="SCO1/SenC"/>
</dbReference>
<keyword evidence="2" id="KW-0186">Copper</keyword>
<reference evidence="5 6" key="1">
    <citation type="journal article" date="2018" name="Int. J. Syst. Evol. Microbiol.">
        <title>Zhouia spongiae sp. nov., isolated from a marine sponge.</title>
        <authorList>
            <person name="Zhuang L."/>
            <person name="Lin B."/>
            <person name="Qin F."/>
            <person name="Luo L."/>
        </authorList>
    </citation>
    <scope>NUCLEOTIDE SEQUENCE [LARGE SCALE GENOMIC DNA]</scope>
    <source>
        <strain evidence="5 6">HN-Y44</strain>
    </source>
</reference>
<keyword evidence="3" id="KW-1133">Transmembrane helix</keyword>
<protein>
    <submittedName>
        <fullName evidence="5">SCO family protein</fullName>
    </submittedName>
</protein>
<dbReference type="RefSeq" id="WP_242937650.1">
    <property type="nucleotide sequence ID" value="NZ_CP094326.1"/>
</dbReference>
<evidence type="ECO:0000256" key="2">
    <source>
        <dbReference type="ARBA" id="ARBA00023008"/>
    </source>
</evidence>
<evidence type="ECO:0000256" key="1">
    <source>
        <dbReference type="ARBA" id="ARBA00010996"/>
    </source>
</evidence>
<feature type="domain" description="Thioredoxin" evidence="4">
    <location>
        <begin position="49"/>
        <end position="227"/>
    </location>
</feature>
<keyword evidence="3" id="KW-0472">Membrane</keyword>
<evidence type="ECO:0000313" key="5">
    <source>
        <dbReference type="EMBL" id="UNY99250.1"/>
    </source>
</evidence>
<evidence type="ECO:0000259" key="4">
    <source>
        <dbReference type="PROSITE" id="PS51352"/>
    </source>
</evidence>
<dbReference type="PROSITE" id="PS51352">
    <property type="entry name" value="THIOREDOXIN_2"/>
    <property type="match status" value="1"/>
</dbReference>
<evidence type="ECO:0000256" key="3">
    <source>
        <dbReference type="SAM" id="Phobius"/>
    </source>
</evidence>
<gene>
    <name evidence="5" type="ORF">MQE36_02630</name>
</gene>
<dbReference type="Proteomes" id="UP000829476">
    <property type="component" value="Chromosome"/>
</dbReference>
<dbReference type="PANTHER" id="PTHR12151">
    <property type="entry name" value="ELECTRON TRANSPORT PROTIN SCO1/SENC FAMILY MEMBER"/>
    <property type="match status" value="1"/>
</dbReference>
<dbReference type="Gene3D" id="3.40.30.10">
    <property type="entry name" value="Glutaredoxin"/>
    <property type="match status" value="1"/>
</dbReference>
<comment type="similarity">
    <text evidence="1">Belongs to the SCO1/2 family.</text>
</comment>
<evidence type="ECO:0000313" key="6">
    <source>
        <dbReference type="Proteomes" id="UP000829476"/>
    </source>
</evidence>
<dbReference type="InterPro" id="IPR036249">
    <property type="entry name" value="Thioredoxin-like_sf"/>
</dbReference>
<accession>A0ABY3YNQ6</accession>
<keyword evidence="6" id="KW-1185">Reference proteome</keyword>
<feature type="transmembrane region" description="Helical" evidence="3">
    <location>
        <begin position="6"/>
        <end position="22"/>
    </location>
</feature>
<organism evidence="5 6">
    <name type="scientific">Zhouia spongiae</name>
    <dbReference type="NCBI Taxonomy" id="2202721"/>
    <lineage>
        <taxon>Bacteria</taxon>
        <taxon>Pseudomonadati</taxon>
        <taxon>Bacteroidota</taxon>
        <taxon>Flavobacteriia</taxon>
        <taxon>Flavobacteriales</taxon>
        <taxon>Flavobacteriaceae</taxon>
        <taxon>Zhouia</taxon>
    </lineage>
</organism>